<feature type="transmembrane region" description="Helical" evidence="7">
    <location>
        <begin position="224"/>
        <end position="249"/>
    </location>
</feature>
<evidence type="ECO:0000256" key="8">
    <source>
        <dbReference type="SAM" id="MobiDB-lite"/>
    </source>
</evidence>
<dbReference type="PROSITE" id="PS50928">
    <property type="entry name" value="ABC_TM1"/>
    <property type="match status" value="1"/>
</dbReference>
<dbReference type="CDD" id="cd06261">
    <property type="entry name" value="TM_PBP2"/>
    <property type="match status" value="1"/>
</dbReference>
<evidence type="ECO:0000256" key="2">
    <source>
        <dbReference type="ARBA" id="ARBA00022448"/>
    </source>
</evidence>
<comment type="subcellular location">
    <subcellularLocation>
        <location evidence="1 7">Cell membrane</location>
        <topology evidence="1 7">Multi-pass membrane protein</topology>
    </subcellularLocation>
</comment>
<dbReference type="EMBL" id="JADOUA010000001">
    <property type="protein sequence ID" value="MBG6089292.1"/>
    <property type="molecule type" value="Genomic_DNA"/>
</dbReference>
<evidence type="ECO:0000256" key="7">
    <source>
        <dbReference type="RuleBase" id="RU363032"/>
    </source>
</evidence>
<sequence>MSITATAPTPSSPAPSPDDDALPRGNRARLRDRLPARAWVGAGVLVLFVLAAVAGPLIHPYDPVATDLAHRLLPPGSRTADGIAWLGTDQLGRDMLANLLAGSRVSLIVAVATVAIGGAVGLLAGLASGYFGGPLDTVLSRIGDVQLAFPSILLAILIAGVLGPSITNIVITLAVTRWVIFARVVRASALATRDLEFVDSARVLGAGHARILFRHVLPSCWQPLLVAATVQIGLTMVAEASLSFLGLGIPADAASWGATVSAGRDYLGSAWWISTMPALALAAVVTGVGIAGDAFRDVADPRAQI</sequence>
<dbReference type="SUPFAM" id="SSF161098">
    <property type="entry name" value="MetI-like"/>
    <property type="match status" value="1"/>
</dbReference>
<dbReference type="AlphaFoldDB" id="A0A931DJI9"/>
<name>A0A931DJI9_9ACTN</name>
<protein>
    <submittedName>
        <fullName evidence="10">Peptide/nickel transport system permease protein</fullName>
    </submittedName>
</protein>
<evidence type="ECO:0000256" key="3">
    <source>
        <dbReference type="ARBA" id="ARBA00022475"/>
    </source>
</evidence>
<dbReference type="InterPro" id="IPR035906">
    <property type="entry name" value="MetI-like_sf"/>
</dbReference>
<gene>
    <name evidence="10" type="ORF">IW256_003405</name>
</gene>
<organism evidence="10 11">
    <name type="scientific">Actinomadura viridis</name>
    <dbReference type="NCBI Taxonomy" id="58110"/>
    <lineage>
        <taxon>Bacteria</taxon>
        <taxon>Bacillati</taxon>
        <taxon>Actinomycetota</taxon>
        <taxon>Actinomycetes</taxon>
        <taxon>Streptosporangiales</taxon>
        <taxon>Thermomonosporaceae</taxon>
        <taxon>Actinomadura</taxon>
    </lineage>
</organism>
<keyword evidence="5 7" id="KW-1133">Transmembrane helix</keyword>
<feature type="transmembrane region" description="Helical" evidence="7">
    <location>
        <begin position="152"/>
        <end position="176"/>
    </location>
</feature>
<evidence type="ECO:0000256" key="4">
    <source>
        <dbReference type="ARBA" id="ARBA00022692"/>
    </source>
</evidence>
<comment type="similarity">
    <text evidence="7">Belongs to the binding-protein-dependent transport system permease family.</text>
</comment>
<dbReference type="Pfam" id="PF00528">
    <property type="entry name" value="BPD_transp_1"/>
    <property type="match status" value="1"/>
</dbReference>
<keyword evidence="4 7" id="KW-0812">Transmembrane</keyword>
<feature type="transmembrane region" description="Helical" evidence="7">
    <location>
        <begin position="38"/>
        <end position="58"/>
    </location>
</feature>
<dbReference type="GO" id="GO:0055085">
    <property type="term" value="P:transmembrane transport"/>
    <property type="evidence" value="ECO:0007669"/>
    <property type="project" value="InterPro"/>
</dbReference>
<evidence type="ECO:0000256" key="6">
    <source>
        <dbReference type="ARBA" id="ARBA00023136"/>
    </source>
</evidence>
<dbReference type="RefSeq" id="WP_197011918.1">
    <property type="nucleotide sequence ID" value="NZ_BAABES010000004.1"/>
</dbReference>
<evidence type="ECO:0000313" key="10">
    <source>
        <dbReference type="EMBL" id="MBG6089292.1"/>
    </source>
</evidence>
<feature type="transmembrane region" description="Helical" evidence="7">
    <location>
        <begin position="269"/>
        <end position="292"/>
    </location>
</feature>
<dbReference type="PANTHER" id="PTHR43386">
    <property type="entry name" value="OLIGOPEPTIDE TRANSPORT SYSTEM PERMEASE PROTEIN APPC"/>
    <property type="match status" value="1"/>
</dbReference>
<evidence type="ECO:0000259" key="9">
    <source>
        <dbReference type="PROSITE" id="PS50928"/>
    </source>
</evidence>
<dbReference type="Gene3D" id="1.10.3720.10">
    <property type="entry name" value="MetI-like"/>
    <property type="match status" value="1"/>
</dbReference>
<evidence type="ECO:0000256" key="5">
    <source>
        <dbReference type="ARBA" id="ARBA00022989"/>
    </source>
</evidence>
<comment type="caution">
    <text evidence="10">The sequence shown here is derived from an EMBL/GenBank/DDBJ whole genome shotgun (WGS) entry which is preliminary data.</text>
</comment>
<keyword evidence="3" id="KW-1003">Cell membrane</keyword>
<dbReference type="InterPro" id="IPR050366">
    <property type="entry name" value="BP-dependent_transpt_permease"/>
</dbReference>
<dbReference type="InterPro" id="IPR025966">
    <property type="entry name" value="OppC_N"/>
</dbReference>
<dbReference type="GO" id="GO:0005886">
    <property type="term" value="C:plasma membrane"/>
    <property type="evidence" value="ECO:0007669"/>
    <property type="project" value="UniProtKB-SubCell"/>
</dbReference>
<evidence type="ECO:0000313" key="11">
    <source>
        <dbReference type="Proteomes" id="UP000614047"/>
    </source>
</evidence>
<proteinExistence type="inferred from homology"/>
<accession>A0A931DJI9</accession>
<feature type="domain" description="ABC transmembrane type-1" evidence="9">
    <location>
        <begin position="103"/>
        <end position="292"/>
    </location>
</feature>
<dbReference type="PANTHER" id="PTHR43386:SF1">
    <property type="entry name" value="D,D-DIPEPTIDE TRANSPORT SYSTEM PERMEASE PROTEIN DDPC-RELATED"/>
    <property type="match status" value="1"/>
</dbReference>
<dbReference type="InterPro" id="IPR000515">
    <property type="entry name" value="MetI-like"/>
</dbReference>
<feature type="region of interest" description="Disordered" evidence="8">
    <location>
        <begin position="1"/>
        <end position="25"/>
    </location>
</feature>
<evidence type="ECO:0000256" key="1">
    <source>
        <dbReference type="ARBA" id="ARBA00004651"/>
    </source>
</evidence>
<keyword evidence="6 7" id="KW-0472">Membrane</keyword>
<keyword evidence="2 7" id="KW-0813">Transport</keyword>
<keyword evidence="11" id="KW-1185">Reference proteome</keyword>
<reference evidence="10" key="1">
    <citation type="submission" date="2020-11" db="EMBL/GenBank/DDBJ databases">
        <title>Sequencing the genomes of 1000 actinobacteria strains.</title>
        <authorList>
            <person name="Klenk H.-P."/>
        </authorList>
    </citation>
    <scope>NUCLEOTIDE SEQUENCE</scope>
    <source>
        <strain evidence="10">DSM 43175</strain>
    </source>
</reference>
<dbReference type="Pfam" id="PF12911">
    <property type="entry name" value="OppC_N"/>
    <property type="match status" value="1"/>
</dbReference>
<dbReference type="Proteomes" id="UP000614047">
    <property type="component" value="Unassembled WGS sequence"/>
</dbReference>
<feature type="transmembrane region" description="Helical" evidence="7">
    <location>
        <begin position="105"/>
        <end position="132"/>
    </location>
</feature>